<proteinExistence type="predicted"/>
<keyword evidence="2" id="KW-1133">Transmembrane helix</keyword>
<dbReference type="Proteomes" id="UP001153069">
    <property type="component" value="Unassembled WGS sequence"/>
</dbReference>
<evidence type="ECO:0000256" key="1">
    <source>
        <dbReference type="SAM" id="MobiDB-lite"/>
    </source>
</evidence>
<evidence type="ECO:0000313" key="3">
    <source>
        <dbReference type="EMBL" id="CAB9526304.1"/>
    </source>
</evidence>
<protein>
    <submittedName>
        <fullName evidence="3">Uncharacterized protein</fullName>
    </submittedName>
</protein>
<reference evidence="3" key="1">
    <citation type="submission" date="2020-06" db="EMBL/GenBank/DDBJ databases">
        <authorList>
            <consortium name="Plant Systems Biology data submission"/>
        </authorList>
    </citation>
    <scope>NUCLEOTIDE SEQUENCE</scope>
    <source>
        <strain evidence="3">D6</strain>
    </source>
</reference>
<evidence type="ECO:0000313" key="4">
    <source>
        <dbReference type="Proteomes" id="UP001153069"/>
    </source>
</evidence>
<feature type="compositionally biased region" description="Basic residues" evidence="1">
    <location>
        <begin position="1"/>
        <end position="12"/>
    </location>
</feature>
<organism evidence="3 4">
    <name type="scientific">Seminavis robusta</name>
    <dbReference type="NCBI Taxonomy" id="568900"/>
    <lineage>
        <taxon>Eukaryota</taxon>
        <taxon>Sar</taxon>
        <taxon>Stramenopiles</taxon>
        <taxon>Ochrophyta</taxon>
        <taxon>Bacillariophyta</taxon>
        <taxon>Bacillariophyceae</taxon>
        <taxon>Bacillariophycidae</taxon>
        <taxon>Naviculales</taxon>
        <taxon>Naviculaceae</taxon>
        <taxon>Seminavis</taxon>
    </lineage>
</organism>
<dbReference type="AlphaFoldDB" id="A0A9N8EWG4"/>
<feature type="transmembrane region" description="Helical" evidence="2">
    <location>
        <begin position="215"/>
        <end position="237"/>
    </location>
</feature>
<dbReference type="PROSITE" id="PS50096">
    <property type="entry name" value="IQ"/>
    <property type="match status" value="1"/>
</dbReference>
<dbReference type="EMBL" id="CAICTM010001805">
    <property type="protein sequence ID" value="CAB9526304.1"/>
    <property type="molecule type" value="Genomic_DNA"/>
</dbReference>
<feature type="transmembrane region" description="Helical" evidence="2">
    <location>
        <begin position="641"/>
        <end position="659"/>
    </location>
</feature>
<dbReference type="OrthoDB" id="49049at2759"/>
<keyword evidence="2" id="KW-0812">Transmembrane</keyword>
<feature type="transmembrane region" description="Helical" evidence="2">
    <location>
        <begin position="715"/>
        <end position="734"/>
    </location>
</feature>
<accession>A0A9N8EWG4</accession>
<feature type="region of interest" description="Disordered" evidence="1">
    <location>
        <begin position="1"/>
        <end position="60"/>
    </location>
</feature>
<sequence>MARRNSAKKRRSGTVGSLLWGSNHSSSFPSEEFGMDPTEVSVGDEVSSVSSNEDASHATATSTSTASSVFSIRKSSILSVSLRDLCRTPWKVTLGLAAFLDCISTVLPGRLAVHEQRGNKASCDAELELFGQHISVTSPKVVEAIAWLDQNAVYFGFLFSVLWCIQAFRDARHTREKAMRERDRRRLLHRGDSIAILDSKDELVKSGYSDGYGPWLAFYATLIMQLLFLPVGFYVMLYQGFQLVTSGKISNLEEAIQHVDISKDSDDHDQTLQSILNSTYQVVNVSMAGQDFTQDSRLSVVLLIAKHAGSTLYRLVGAAVGAKAKRWAVKKGFKEGRKLGIDVIIRPRRVWRKARKAIRWVRWGKYLAPLIATGNKLRENVEDLLKKRRQRREAVLAQRIRKILWKEMTQEERQEKAARGIQSMYRSYMVRKARWALALIQCRTDELAAIRVQSMLRRSLQRARARIRQKRTELQELEARERRVMQGDRRLAMSPYERKRLYQLQDEMKATTNKDSIDRRLLLRPNTWFAVAWKITFVFCVLLEITDLAVNPLLAKQKDKATGKPLTLSTKLQSVMIPKPMIARKQCSCSSRELEELDSWILSLSTPRQTQCPSDPWFCQPPVSAAQAFYTAVMRFVLEHFMVIVSIVVFLDVPVYFYTGELCPDTGSLIPKGFFDRWIAPGILLQLIVNPEMETVSKNVWSVLMGSMRAGPIRVWRWVEALFYPLLVFMFGLLEFKFWIPAVATVNKGQIEKPEMELVSEESPPAVRRRATMMRRTSLISSSYSPQSNLLKRTARRASCVQPRSSAFVSFVQPRRSSMCGRISIIDEETEKLKLL</sequence>
<feature type="compositionally biased region" description="Low complexity" evidence="1">
    <location>
        <begin position="39"/>
        <end position="60"/>
    </location>
</feature>
<keyword evidence="2" id="KW-0472">Membrane</keyword>
<name>A0A9N8EWG4_9STRA</name>
<dbReference type="CDD" id="cd23767">
    <property type="entry name" value="IQCD"/>
    <property type="match status" value="1"/>
</dbReference>
<comment type="caution">
    <text evidence="3">The sequence shown here is derived from an EMBL/GenBank/DDBJ whole genome shotgun (WGS) entry which is preliminary data.</text>
</comment>
<gene>
    <name evidence="3" type="ORF">SEMRO_1807_G298940.1</name>
</gene>
<evidence type="ECO:0000256" key="2">
    <source>
        <dbReference type="SAM" id="Phobius"/>
    </source>
</evidence>
<feature type="compositionally biased region" description="Polar residues" evidence="1">
    <location>
        <begin position="20"/>
        <end position="29"/>
    </location>
</feature>
<keyword evidence="4" id="KW-1185">Reference proteome</keyword>
<feature type="transmembrane region" description="Helical" evidence="2">
    <location>
        <begin position="528"/>
        <end position="550"/>
    </location>
</feature>